<keyword evidence="6 8" id="KW-0472">Membrane</keyword>
<evidence type="ECO:0000256" key="8">
    <source>
        <dbReference type="RuleBase" id="RU362002"/>
    </source>
</evidence>
<keyword evidence="12" id="KW-1185">Reference proteome</keyword>
<dbReference type="EMBL" id="WOEY01000018">
    <property type="protein sequence ID" value="NPT40599.1"/>
    <property type="molecule type" value="Genomic_DNA"/>
</dbReference>
<evidence type="ECO:0000256" key="5">
    <source>
        <dbReference type="ARBA" id="ARBA00022989"/>
    </source>
</evidence>
<feature type="transmembrane region" description="Helical" evidence="8">
    <location>
        <begin position="313"/>
        <end position="332"/>
    </location>
</feature>
<reference evidence="11 12" key="1">
    <citation type="submission" date="2019-11" db="EMBL/GenBank/DDBJ databases">
        <title>Metabolism of dissolved organic matter in forest soils.</title>
        <authorList>
            <person name="Cyle K.T."/>
            <person name="Wilhelm R.C."/>
            <person name="Martinez C.E."/>
        </authorList>
    </citation>
    <scope>NUCLEOTIDE SEQUENCE [LARGE SCALE GENOMIC DNA]</scope>
    <source>
        <strain evidence="11 12">1N</strain>
    </source>
</reference>
<feature type="transmembrane region" description="Helical" evidence="8">
    <location>
        <begin position="185"/>
        <end position="205"/>
    </location>
</feature>
<evidence type="ECO:0000256" key="4">
    <source>
        <dbReference type="ARBA" id="ARBA00022692"/>
    </source>
</evidence>
<dbReference type="PROSITE" id="PS01219">
    <property type="entry name" value="AMMONIUM_TRANSP"/>
    <property type="match status" value="1"/>
</dbReference>
<dbReference type="InterPro" id="IPR001905">
    <property type="entry name" value="Ammonium_transpt"/>
</dbReference>
<dbReference type="InterPro" id="IPR029020">
    <property type="entry name" value="Ammonium/urea_transptr"/>
</dbReference>
<feature type="transmembrane region" description="Helical" evidence="8">
    <location>
        <begin position="280"/>
        <end position="301"/>
    </location>
</feature>
<evidence type="ECO:0000256" key="1">
    <source>
        <dbReference type="ARBA" id="ARBA00004141"/>
    </source>
</evidence>
<feature type="transmembrane region" description="Helical" evidence="8">
    <location>
        <begin position="371"/>
        <end position="388"/>
    </location>
</feature>
<feature type="signal peptide" evidence="9">
    <location>
        <begin position="1"/>
        <end position="24"/>
    </location>
</feature>
<keyword evidence="7 8" id="KW-0924">Ammonia transport</keyword>
<feature type="transmembrane region" description="Helical" evidence="8">
    <location>
        <begin position="432"/>
        <end position="452"/>
    </location>
</feature>
<evidence type="ECO:0000256" key="6">
    <source>
        <dbReference type="ARBA" id="ARBA00023136"/>
    </source>
</evidence>
<gene>
    <name evidence="11" type="primary">amt</name>
    <name evidence="11" type="ORF">GNZ12_04595</name>
</gene>
<feature type="chain" id="PRO_5045814612" description="Ammonium transporter" evidence="9">
    <location>
        <begin position="25"/>
        <end position="482"/>
    </location>
</feature>
<dbReference type="Proteomes" id="UP000652198">
    <property type="component" value="Unassembled WGS sequence"/>
</dbReference>
<feature type="transmembrane region" description="Helical" evidence="8">
    <location>
        <begin position="212"/>
        <end position="233"/>
    </location>
</feature>
<dbReference type="PANTHER" id="PTHR43029:SF10">
    <property type="entry name" value="AMMONIUM TRANSPORTER MEP2"/>
    <property type="match status" value="1"/>
</dbReference>
<comment type="similarity">
    <text evidence="2 8">Belongs to the ammonia transporter channel (TC 1.A.11.2) family.</text>
</comment>
<dbReference type="SUPFAM" id="SSF111352">
    <property type="entry name" value="Ammonium transporter"/>
    <property type="match status" value="1"/>
</dbReference>
<feature type="transmembrane region" description="Helical" evidence="8">
    <location>
        <begin position="85"/>
        <end position="106"/>
    </location>
</feature>
<evidence type="ECO:0000256" key="7">
    <source>
        <dbReference type="ARBA" id="ARBA00023177"/>
    </source>
</evidence>
<evidence type="ECO:0000256" key="9">
    <source>
        <dbReference type="SAM" id="SignalP"/>
    </source>
</evidence>
<name>A0ABX2BI33_9BURK</name>
<keyword evidence="5 8" id="KW-1133">Transmembrane helix</keyword>
<dbReference type="InterPro" id="IPR018047">
    <property type="entry name" value="Ammonium_transpt_CS"/>
</dbReference>
<comment type="caution">
    <text evidence="11">The sequence shown here is derived from an EMBL/GenBank/DDBJ whole genome shotgun (WGS) entry which is preliminary data.</text>
</comment>
<feature type="transmembrane region" description="Helical" evidence="8">
    <location>
        <begin position="344"/>
        <end position="365"/>
    </location>
</feature>
<dbReference type="Pfam" id="PF00909">
    <property type="entry name" value="Ammonium_transp"/>
    <property type="match status" value="1"/>
</dbReference>
<feature type="transmembrane region" description="Helical" evidence="8">
    <location>
        <begin position="239"/>
        <end position="268"/>
    </location>
</feature>
<evidence type="ECO:0000259" key="10">
    <source>
        <dbReference type="Pfam" id="PF00909"/>
    </source>
</evidence>
<organism evidence="11 12">
    <name type="scientific">Paraburkholderia solitsugae</name>
    <dbReference type="NCBI Taxonomy" id="2675748"/>
    <lineage>
        <taxon>Bacteria</taxon>
        <taxon>Pseudomonadati</taxon>
        <taxon>Pseudomonadota</taxon>
        <taxon>Betaproteobacteria</taxon>
        <taxon>Burkholderiales</taxon>
        <taxon>Burkholderiaceae</taxon>
        <taxon>Paraburkholderia</taxon>
    </lineage>
</organism>
<dbReference type="RefSeq" id="WP_172309234.1">
    <property type="nucleotide sequence ID" value="NZ_WOEY01000018.1"/>
</dbReference>
<keyword evidence="3 8" id="KW-0813">Transport</keyword>
<evidence type="ECO:0000256" key="3">
    <source>
        <dbReference type="ARBA" id="ARBA00022448"/>
    </source>
</evidence>
<feature type="transmembrane region" description="Helical" evidence="8">
    <location>
        <begin position="118"/>
        <end position="141"/>
    </location>
</feature>
<dbReference type="Gene3D" id="1.10.3430.10">
    <property type="entry name" value="Ammonium transporter AmtB like domains"/>
    <property type="match status" value="1"/>
</dbReference>
<accession>A0ABX2BI33</accession>
<proteinExistence type="inferred from homology"/>
<evidence type="ECO:0000313" key="12">
    <source>
        <dbReference type="Proteomes" id="UP000652198"/>
    </source>
</evidence>
<feature type="transmembrane region" description="Helical" evidence="8">
    <location>
        <begin position="400"/>
        <end position="420"/>
    </location>
</feature>
<dbReference type="NCBIfam" id="TIGR00836">
    <property type="entry name" value="amt"/>
    <property type="match status" value="1"/>
</dbReference>
<comment type="subcellular location">
    <subcellularLocation>
        <location evidence="8">Cell membrane</location>
        <topology evidence="8">Multi-pass membrane protein</topology>
    </subcellularLocation>
    <subcellularLocation>
        <location evidence="1">Membrane</location>
        <topology evidence="1">Multi-pass membrane protein</topology>
    </subcellularLocation>
</comment>
<dbReference type="PANTHER" id="PTHR43029">
    <property type="entry name" value="AMMONIUM TRANSPORTER MEP2"/>
    <property type="match status" value="1"/>
</dbReference>
<evidence type="ECO:0000313" key="11">
    <source>
        <dbReference type="EMBL" id="NPT40599.1"/>
    </source>
</evidence>
<evidence type="ECO:0000256" key="2">
    <source>
        <dbReference type="ARBA" id="ARBA00005887"/>
    </source>
</evidence>
<keyword evidence="9" id="KW-0732">Signal</keyword>
<feature type="domain" description="Ammonium transporter AmtB-like" evidence="10">
    <location>
        <begin position="85"/>
        <end position="480"/>
    </location>
</feature>
<sequence>MRKLLMSMLMAGSLLAGGVGAALADDASAPVATAASAPAADASAAPAATAAAAPDASAAAAAAAPAAPTAPFSVDSSKINSGDTAWMLTSTALVLFMTIPGLALFYGGMVRKKSVLAILMQSFAITCLVSIVWVIVGYSLAFTPGNSFIGGFSRFFMAGMNYIHGDKATTLTVSHLAPTIPETVYVVYQMTFAIITPALITGAFADRMKFSAMLVFMTLWSILVYSPIAHMVWEPTGWLAAAGILDFAGGTVVHINAGIAALVCALVLGKRVGYGKEPMAPHNLTLTLIGGAMLWVGWFGFNAGSAVAADGRAGFAMFATQVATAAAALAWMFAEWATKGKPSVLGIVSGAVAGLVAITPASGFVGMTGSLVIGIAAGVICYWSATWLKHKLGYDDSLDAFGVHCIGGIVGALLTGVFAVKDIGGSDGSVILQAKGVLTTLIYSGVVSFVLLKVIDVVMGIRVSEEDERVGLDVSLHGEAVE</sequence>
<protein>
    <recommendedName>
        <fullName evidence="8">Ammonium transporter</fullName>
    </recommendedName>
</protein>
<dbReference type="InterPro" id="IPR024041">
    <property type="entry name" value="NH4_transpt_AmtB-like_dom"/>
</dbReference>
<keyword evidence="4 8" id="KW-0812">Transmembrane</keyword>